<evidence type="ECO:0000313" key="3">
    <source>
        <dbReference type="Proteomes" id="UP001385951"/>
    </source>
</evidence>
<keyword evidence="3" id="KW-1185">Reference proteome</keyword>
<sequence length="315" mass="35228">MFSLPQPSSTTAASSSPESDEELIEGCPILCLHDDPNDLANFLTALYDGPLFGDNGREDFRVVSGLLRLSTKYIVDSLRQRALTHLSEAWPSSLNDWDLREDYARVYELETGASRSFRYPSPIAVINLAREIAAPSLLPAAFYDLSRYSYSQILEAGDKSPLFHTPVHQPREFISPSDMQKLALGKESASQAIPTLIQSITSPGHPHPHHPTANTHRRNFSSSGRSRVEIVCTTASACRQEFLELAQLATQHYIFDREKGSTDPLYVAEELGQLKSSETIEGEDCVACARSLEAWAAKERQKIWEMIPSWFRLDQ</sequence>
<name>A0AAW0FRC3_9APHY</name>
<proteinExistence type="predicted"/>
<evidence type="ECO:0008006" key="4">
    <source>
        <dbReference type="Google" id="ProtNLM"/>
    </source>
</evidence>
<dbReference type="EMBL" id="JASBNA010000031">
    <property type="protein sequence ID" value="KAK7683331.1"/>
    <property type="molecule type" value="Genomic_DNA"/>
</dbReference>
<dbReference type="Proteomes" id="UP001385951">
    <property type="component" value="Unassembled WGS sequence"/>
</dbReference>
<reference evidence="2 3" key="1">
    <citation type="submission" date="2022-09" db="EMBL/GenBank/DDBJ databases">
        <authorList>
            <person name="Palmer J.M."/>
        </authorList>
    </citation>
    <scope>NUCLEOTIDE SEQUENCE [LARGE SCALE GENOMIC DNA]</scope>
    <source>
        <strain evidence="2 3">DSM 7382</strain>
    </source>
</reference>
<protein>
    <recommendedName>
        <fullName evidence="4">BTB/POZ domain-containing protein</fullName>
    </recommendedName>
</protein>
<comment type="caution">
    <text evidence="2">The sequence shown here is derived from an EMBL/GenBank/DDBJ whole genome shotgun (WGS) entry which is preliminary data.</text>
</comment>
<accession>A0AAW0FRC3</accession>
<evidence type="ECO:0000256" key="1">
    <source>
        <dbReference type="SAM" id="MobiDB-lite"/>
    </source>
</evidence>
<organism evidence="2 3">
    <name type="scientific">Cerrena zonata</name>
    <dbReference type="NCBI Taxonomy" id="2478898"/>
    <lineage>
        <taxon>Eukaryota</taxon>
        <taxon>Fungi</taxon>
        <taxon>Dikarya</taxon>
        <taxon>Basidiomycota</taxon>
        <taxon>Agaricomycotina</taxon>
        <taxon>Agaricomycetes</taxon>
        <taxon>Polyporales</taxon>
        <taxon>Cerrenaceae</taxon>
        <taxon>Cerrena</taxon>
    </lineage>
</organism>
<feature type="region of interest" description="Disordered" evidence="1">
    <location>
        <begin position="203"/>
        <end position="222"/>
    </location>
</feature>
<feature type="compositionally biased region" description="Basic residues" evidence="1">
    <location>
        <begin position="206"/>
        <end position="219"/>
    </location>
</feature>
<gene>
    <name evidence="2" type="ORF">QCA50_013593</name>
</gene>
<dbReference type="AlphaFoldDB" id="A0AAW0FRC3"/>
<evidence type="ECO:0000313" key="2">
    <source>
        <dbReference type="EMBL" id="KAK7683331.1"/>
    </source>
</evidence>